<dbReference type="Pfam" id="PF09995">
    <property type="entry name" value="MPAB_Lcp_cat"/>
    <property type="match status" value="1"/>
</dbReference>
<proteinExistence type="predicted"/>
<dbReference type="Proteomes" id="UP001300692">
    <property type="component" value="Unassembled WGS sequence"/>
</dbReference>
<accession>A0ABT3CSG1</accession>
<dbReference type="EMBL" id="JAOYOD010000001">
    <property type="protein sequence ID" value="MCV9386521.1"/>
    <property type="molecule type" value="Genomic_DNA"/>
</dbReference>
<dbReference type="PANTHER" id="PTHR37539:SF1">
    <property type="entry name" value="ER-BOUND OXYGENASE MPAB_MPAB'_RUBBER OXYGENASE CATALYTIC DOMAIN-CONTAINING PROTEIN"/>
    <property type="match status" value="1"/>
</dbReference>
<dbReference type="InterPro" id="IPR037473">
    <property type="entry name" value="Lcp-like"/>
</dbReference>
<evidence type="ECO:0000313" key="3">
    <source>
        <dbReference type="Proteomes" id="UP001300692"/>
    </source>
</evidence>
<feature type="domain" description="ER-bound oxygenase mpaB/mpaB'/Rubber oxygenase catalytic" evidence="1">
    <location>
        <begin position="122"/>
        <end position="297"/>
    </location>
</feature>
<name>A0ABT3CSG1_9BACT</name>
<dbReference type="InterPro" id="IPR018713">
    <property type="entry name" value="MPAB/Lcp_cat_dom"/>
</dbReference>
<dbReference type="RefSeq" id="WP_264137324.1">
    <property type="nucleotide sequence ID" value="NZ_JAOYOD010000001.1"/>
</dbReference>
<evidence type="ECO:0000313" key="2">
    <source>
        <dbReference type="EMBL" id="MCV9386521.1"/>
    </source>
</evidence>
<protein>
    <submittedName>
        <fullName evidence="2">DUF2236 domain-containing protein</fullName>
    </submittedName>
</protein>
<comment type="caution">
    <text evidence="2">The sequence shown here is derived from an EMBL/GenBank/DDBJ whole genome shotgun (WGS) entry which is preliminary data.</text>
</comment>
<gene>
    <name evidence="2" type="ORF">N7U62_07605</name>
</gene>
<evidence type="ECO:0000259" key="1">
    <source>
        <dbReference type="Pfam" id="PF09995"/>
    </source>
</evidence>
<dbReference type="PANTHER" id="PTHR37539">
    <property type="entry name" value="SECRETED PROTEIN-RELATED"/>
    <property type="match status" value="1"/>
</dbReference>
<organism evidence="2 3">
    <name type="scientific">Reichenbachiella ulvae</name>
    <dbReference type="NCBI Taxonomy" id="2980104"/>
    <lineage>
        <taxon>Bacteria</taxon>
        <taxon>Pseudomonadati</taxon>
        <taxon>Bacteroidota</taxon>
        <taxon>Cytophagia</taxon>
        <taxon>Cytophagales</taxon>
        <taxon>Reichenbachiellaceae</taxon>
        <taxon>Reichenbachiella</taxon>
    </lineage>
</organism>
<keyword evidence="3" id="KW-1185">Reference proteome</keyword>
<reference evidence="2 3" key="1">
    <citation type="submission" date="2022-10" db="EMBL/GenBank/DDBJ databases">
        <title>Comparative genomics and taxonomic characterization of three novel marine species of genus Reichenbachiella exhibiting antioxidant and polysaccharide degradation activities.</title>
        <authorList>
            <person name="Muhammad N."/>
            <person name="Lee Y.-J."/>
            <person name="Ko J."/>
            <person name="Kim S.-G."/>
        </authorList>
    </citation>
    <scope>NUCLEOTIDE SEQUENCE [LARGE SCALE GENOMIC DNA]</scope>
    <source>
        <strain evidence="2 3">ABR2-5</strain>
    </source>
</reference>
<sequence>MKAFDIALIDEKLLDEFRLMTDTLADDTVAEIISSGYEAQINQIFALLVQNDSVDPSVFSELEPDLAKTLIGYFEKTAHLPEWADADQLKIGEEVFAKFGPEIFMLLNVASLPMCYTCAHGAEVLYATGRLLSHNKDVDPLARRLMETAQMVVNVMSPGGLDPEGKGLVTIQKVRLIHASIRYFLHHPKNNRQWEVDRLGQPINQEDLAGTLMSFAPVILSGLKHLNVELSVEEQTAYMHCWKVVGYLMGIDERLLPDSYEQGHELAVKILAHQAAPSEAGRALTASCIQFINSMMPIATFDDVPAYMMDYFLTEYAAASGKPLSECIGIQNQGNMKDRLVLKLTQYLVGHIGEIAHWEMVRKISTPFNRLLLEGIIRYYNGGKKVHFFIPPSLKKNWKLEES</sequence>